<evidence type="ECO:0000313" key="3">
    <source>
        <dbReference type="Proteomes" id="UP000010795"/>
    </source>
</evidence>
<proteinExistence type="predicted"/>
<reference evidence="3" key="1">
    <citation type="submission" date="2012-01" db="EMBL/GenBank/DDBJ databases">
        <title>Complete sequence of chromosome of Thermobacillus composti KWC4.</title>
        <authorList>
            <person name="Lucas S."/>
            <person name="Han J."/>
            <person name="Lapidus A."/>
            <person name="Cheng J.-F."/>
            <person name="Goodwin L."/>
            <person name="Pitluck S."/>
            <person name="Peters L."/>
            <person name="Ovchinnikova G."/>
            <person name="Teshima H."/>
            <person name="Detter J.C."/>
            <person name="Han C."/>
            <person name="Tapia R."/>
            <person name="Land M."/>
            <person name="Hauser L."/>
            <person name="Kyrpides N."/>
            <person name="Ivanova N."/>
            <person name="Pagani I."/>
            <person name="Anderson I."/>
            <person name="Woyke T."/>
        </authorList>
    </citation>
    <scope>NUCLEOTIDE SEQUENCE [LARGE SCALE GENOMIC DNA]</scope>
    <source>
        <strain evidence="3">DSM 18247 / JCM 13945 / KWC4</strain>
    </source>
</reference>
<dbReference type="Pfam" id="PF01547">
    <property type="entry name" value="SBP_bac_1"/>
    <property type="match status" value="1"/>
</dbReference>
<dbReference type="HOGENOM" id="CLU_643928_0_0_9"/>
<dbReference type="PROSITE" id="PS51257">
    <property type="entry name" value="PROKAR_LIPOPROTEIN"/>
    <property type="match status" value="1"/>
</dbReference>
<evidence type="ECO:0000313" key="2">
    <source>
        <dbReference type="EMBL" id="AGA59348.1"/>
    </source>
</evidence>
<gene>
    <name evidence="2" type="ordered locus">Theco_3297</name>
</gene>
<dbReference type="STRING" id="717605.Theco_3297"/>
<dbReference type="InterPro" id="IPR006059">
    <property type="entry name" value="SBP"/>
</dbReference>
<dbReference type="InterPro" id="IPR050490">
    <property type="entry name" value="Bact_solute-bd_prot1"/>
</dbReference>
<dbReference type="PANTHER" id="PTHR43649">
    <property type="entry name" value="ARABINOSE-BINDING PROTEIN-RELATED"/>
    <property type="match status" value="1"/>
</dbReference>
<dbReference type="EMBL" id="CP003255">
    <property type="protein sequence ID" value="AGA59348.1"/>
    <property type="molecule type" value="Genomic_DNA"/>
</dbReference>
<dbReference type="Gene3D" id="3.40.190.10">
    <property type="entry name" value="Periplasmic binding protein-like II"/>
    <property type="match status" value="1"/>
</dbReference>
<evidence type="ECO:0000256" key="1">
    <source>
        <dbReference type="SAM" id="SignalP"/>
    </source>
</evidence>
<keyword evidence="2" id="KW-0813">Transport</keyword>
<keyword evidence="3" id="KW-1185">Reference proteome</keyword>
<dbReference type="OrthoDB" id="9782846at2"/>
<dbReference type="KEGG" id="tco:Theco_3297"/>
<dbReference type="SUPFAM" id="SSF53850">
    <property type="entry name" value="Periplasmic binding protein-like II"/>
    <property type="match status" value="1"/>
</dbReference>
<feature type="chain" id="PRO_5039163145" evidence="1">
    <location>
        <begin position="22"/>
        <end position="426"/>
    </location>
</feature>
<keyword evidence="2" id="KW-0762">Sugar transport</keyword>
<dbReference type="eggNOG" id="COG1653">
    <property type="taxonomic scope" value="Bacteria"/>
</dbReference>
<organism evidence="2 3">
    <name type="scientific">Thermobacillus composti (strain DSM 18247 / JCM 13945 / KWC4)</name>
    <dbReference type="NCBI Taxonomy" id="717605"/>
    <lineage>
        <taxon>Bacteria</taxon>
        <taxon>Bacillati</taxon>
        <taxon>Bacillota</taxon>
        <taxon>Bacilli</taxon>
        <taxon>Bacillales</taxon>
        <taxon>Paenibacillaceae</taxon>
        <taxon>Thermobacillus</taxon>
    </lineage>
</organism>
<keyword evidence="1" id="KW-0732">Signal</keyword>
<dbReference type="AlphaFoldDB" id="L0EGH2"/>
<dbReference type="Proteomes" id="UP000010795">
    <property type="component" value="Chromosome"/>
</dbReference>
<name>L0EGH2_THECK</name>
<sequence length="426" mass="46900">MLRTYILIAAAALLLAACQSALPVQPNAEEPTYTGTLRVGLHGERWARDPYPAGADGWANQTLQERSKMFMEQYPGVEIEFVNVAYDRNFEQILADPGLMPDILELTVFEARLVRDRIESLAQRIEAEAVRWQGDYMNVIELAKVDGDSILLPLTSDPLLVFYETNVLASNGVPLPEEGWTLVDFAAAGQQLTQAGHGVGHALTLNAMEPFINGLGGQFMSADGRITGVFDSEASVQAFVRYAELLQAASGDGQAPSGPVETVLRVERASSTSSTLGRYSAAPLPDAPDGKRYNNALMTGLAILKDSRQHELAWEYMRYVLGESSDEALDNVVLYTLEKFGRTLNFRNGQEAPQVFEDTKRWMRHEITFAPPAAFDLVWYDGNREGLAPQRPLQQLYGYTNAEAAKSDLALWAQELQAHAEALSAP</sequence>
<dbReference type="RefSeq" id="WP_015256079.1">
    <property type="nucleotide sequence ID" value="NC_019897.1"/>
</dbReference>
<feature type="signal peptide" evidence="1">
    <location>
        <begin position="1"/>
        <end position="21"/>
    </location>
</feature>
<dbReference type="PANTHER" id="PTHR43649:SF12">
    <property type="entry name" value="DIACETYLCHITOBIOSE BINDING PROTEIN DASA"/>
    <property type="match status" value="1"/>
</dbReference>
<accession>L0EGH2</accession>
<protein>
    <submittedName>
        <fullName evidence="2">ABC-type sugar transport system, periplasmic component</fullName>
    </submittedName>
</protein>